<dbReference type="GO" id="GO:0003677">
    <property type="term" value="F:DNA binding"/>
    <property type="evidence" value="ECO:0007669"/>
    <property type="project" value="UniProtKB-UniRule"/>
</dbReference>
<sequence>MTYMFVTQNETPYRITLCKKPVKDIILEICWTYNLYNCKKLTSKRKCCESYILISAQYSQNKTAIQNIEKLPVKQITIWKKLTGHLIIQHEIKKNQSSIELDFVLEKGQLMWIKTWIKQQKCSSCGRIYAKTHTCDYNRSSYYYNQIDCTKKYWETISFQPIGENPNTKKLFLIYDIETYSLTESQGTILIPVLLCFTIFGDQDLITLAEREIKKDTSIKVQNNCYYWINTERNFISNKFKILRDNILHSMILMFLDHILTKENNEILNDFKTQRNLENITDINILTEKDLLLSLKVEPCFLEFYVVGHNITSFDEILLATQILQEERYNYSPFLTVTRNFMPRQGKILFNDITIQFPYPEHFVEQEERPNVTAEIMEDLKSGTPSLHLIKNIYVKSMVRDTFQLTHTSLKNAATAYNLSVSKGCCPFKAVNDFFSLNTYQADEHNFPAEIYWTDTNEYHEQKQLWLEKNHTEYNIVQELIDYCIKDVIVTKELTETLLETFKSFIVDEFKLNCNFNIFKRPTISSNSHAIFRQVHFSKQGTKPSKLPDIVAPSDEMYNFVRQSVRGGRCYPTYFGLFSEKLYVYDICGMYASALTHPMPYGIPVGEKERLEEIKKFTNLLSRRDKISYFNQGIKPMIVTVNAFPPPTELLDPLPPLCSKKSGKLCWTNEPLNNEVVTSIDIITLHNRGWQVQILPNKLNTVFPEWNTCCAEYVKVNILAKEKATKENNQVKRAISKLLSNALYGSFATKEDNEINIFESVLECDSKIKERLNKQELKIVNINSIPTEQLPSTNFTNIPFLAKQKEKPTERMLETDEELLSPFNPIECLDETTQDISNISYRHMTTYKPFNVLNVTSSNLTIYTLKSTNTFPLNKRYPTQLASFVLAWTRTFISEWAEILYGDEYTIPIQRKAIKAIYGDTDSLFLTESGHRRMLTEGKHRLKSPNSNLVFNSENPSITWCVECETVCHDCNSPAYSLNSIFLAPKLYGLKDITCTVCMKRGSGKIRAKGHSTSAITFEILTECFNYHKSCSNPEKKFSTERTALKRTLCKSYGKFSPFTIHQVQLIRELRPWNDPTLYFLTENVLIPYDSAHPNHRSVPPVLIKEFNDE</sequence>
<dbReference type="GeneID" id="10526571"/>
<comment type="similarity">
    <text evidence="2 12 13">Belongs to the DNA polymerase type-B family.</text>
</comment>
<comment type="catalytic activity">
    <reaction evidence="11 12 13">
        <text>DNA(n) + a 2'-deoxyribonucleoside 5'-triphosphate = DNA(n+1) + diphosphate</text>
        <dbReference type="Rhea" id="RHEA:22508"/>
        <dbReference type="Rhea" id="RHEA-COMP:17339"/>
        <dbReference type="Rhea" id="RHEA-COMP:17340"/>
        <dbReference type="ChEBI" id="CHEBI:33019"/>
        <dbReference type="ChEBI" id="CHEBI:61560"/>
        <dbReference type="ChEBI" id="CHEBI:173112"/>
        <dbReference type="EC" id="2.7.7.7"/>
    </reaction>
</comment>
<comment type="subunit">
    <text evidence="10">Heterodimer with the terminal protein; this heterodimer binds to bp 9 to 18 of the genome. Forms a complex with viral pTP, DBP and hosts NFIA and POU2F1/OCT1 for initiation of replication.</text>
</comment>
<evidence type="ECO:0000256" key="10">
    <source>
        <dbReference type="ARBA" id="ARBA00046822"/>
    </source>
</evidence>
<keyword evidence="4 12" id="KW-0808">Transferase</keyword>
<dbReference type="SMART" id="SM00486">
    <property type="entry name" value="POLBc"/>
    <property type="match status" value="1"/>
</dbReference>
<evidence type="ECO:0000256" key="13">
    <source>
        <dbReference type="RuleBase" id="RU000442"/>
    </source>
</evidence>
<comment type="subcellular location">
    <subcellularLocation>
        <location evidence="1">Host nucleus</location>
    </subcellularLocation>
</comment>
<feature type="domain" description="DNA-directed DNA polymerase family B mitochondria/virus" evidence="14">
    <location>
        <begin position="338"/>
        <end position="798"/>
    </location>
</feature>
<dbReference type="Gene3D" id="3.90.1600.10">
    <property type="entry name" value="Palm domain of DNA polymerase"/>
    <property type="match status" value="1"/>
</dbReference>
<dbReference type="GO" id="GO:0000166">
    <property type="term" value="F:nucleotide binding"/>
    <property type="evidence" value="ECO:0007669"/>
    <property type="project" value="UniProtKB-UniRule"/>
</dbReference>
<dbReference type="SUPFAM" id="SSF53098">
    <property type="entry name" value="Ribonuclease H-like"/>
    <property type="match status" value="1"/>
</dbReference>
<evidence type="ECO:0000256" key="12">
    <source>
        <dbReference type="PIRNR" id="PIRNR000788"/>
    </source>
</evidence>
<dbReference type="GO" id="GO:0039693">
    <property type="term" value="P:viral DNA genome replication"/>
    <property type="evidence" value="ECO:0007669"/>
    <property type="project" value="UniProtKB-KW"/>
</dbReference>
<dbReference type="Proteomes" id="UP000162892">
    <property type="component" value="Segment"/>
</dbReference>
<evidence type="ECO:0000313" key="16">
    <source>
        <dbReference type="Proteomes" id="UP000162892"/>
    </source>
</evidence>
<evidence type="ECO:0000256" key="11">
    <source>
        <dbReference type="ARBA" id="ARBA00049244"/>
    </source>
</evidence>
<evidence type="ECO:0000256" key="4">
    <source>
        <dbReference type="ARBA" id="ARBA00022679"/>
    </source>
</evidence>
<keyword evidence="8" id="KW-1194">Viral DNA replication</keyword>
<dbReference type="InterPro" id="IPR006172">
    <property type="entry name" value="DNA-dir_DNA_pol_B"/>
</dbReference>
<keyword evidence="5 12" id="KW-0548">Nucleotidyltransferase</keyword>
<dbReference type="PIRSF" id="PIRSF000788">
    <property type="entry name" value="DPol_ADV"/>
    <property type="match status" value="1"/>
</dbReference>
<evidence type="ECO:0000256" key="6">
    <source>
        <dbReference type="ARBA" id="ARBA00022705"/>
    </source>
</evidence>
<evidence type="ECO:0000256" key="7">
    <source>
        <dbReference type="ARBA" id="ARBA00022932"/>
    </source>
</evidence>
<protein>
    <recommendedName>
        <fullName evidence="12 13">DNA polymerase</fullName>
        <ecNumber evidence="12 13">2.7.7.7</ecNumber>
    </recommendedName>
</protein>
<dbReference type="GO" id="GO:0003887">
    <property type="term" value="F:DNA-directed DNA polymerase activity"/>
    <property type="evidence" value="ECO:0007669"/>
    <property type="project" value="UniProtKB-UniRule"/>
</dbReference>
<keyword evidence="9 12" id="KW-0238">DNA-binding</keyword>
<keyword evidence="7 12" id="KW-0239">DNA-directed DNA polymerase</keyword>
<dbReference type="PROSITE" id="PS00116">
    <property type="entry name" value="DNA_POLYMERASE_B"/>
    <property type="match status" value="1"/>
</dbReference>
<evidence type="ECO:0000256" key="1">
    <source>
        <dbReference type="ARBA" id="ARBA00004147"/>
    </source>
</evidence>
<dbReference type="InterPro" id="IPR043502">
    <property type="entry name" value="DNA/RNA_pol_sf"/>
</dbReference>
<evidence type="ECO:0000259" key="14">
    <source>
        <dbReference type="Pfam" id="PF03175"/>
    </source>
</evidence>
<evidence type="ECO:0000256" key="2">
    <source>
        <dbReference type="ARBA" id="ARBA00005755"/>
    </source>
</evidence>
<dbReference type="SUPFAM" id="SSF56672">
    <property type="entry name" value="DNA/RNA polymerases"/>
    <property type="match status" value="1"/>
</dbReference>
<evidence type="ECO:0000256" key="8">
    <source>
        <dbReference type="ARBA" id="ARBA00023109"/>
    </source>
</evidence>
<dbReference type="GO" id="GO:0006260">
    <property type="term" value="P:DNA replication"/>
    <property type="evidence" value="ECO:0007669"/>
    <property type="project" value="UniProtKB-KW"/>
</dbReference>
<keyword evidence="3" id="KW-1048">Host nucleus</keyword>
<organism evidence="15 16">
    <name type="scientific">Raptor adenovirus 1</name>
    <dbReference type="NCBI Taxonomy" id="1520002"/>
    <lineage>
        <taxon>Viruses</taxon>
        <taxon>Varidnaviria</taxon>
        <taxon>Bamfordvirae</taxon>
        <taxon>Preplasmiviricota</taxon>
        <taxon>Polisuviricotina</taxon>
        <taxon>Pharingeaviricetes</taxon>
        <taxon>Rowavirales</taxon>
        <taxon>Adenoviridae</taxon>
        <taxon>Siadenovirus</taxon>
        <taxon>Siadenovirus raptoris</taxon>
        <taxon>Raptor siadenovirus A</taxon>
    </lineage>
</organism>
<dbReference type="GO" id="GO:0042025">
    <property type="term" value="C:host cell nucleus"/>
    <property type="evidence" value="ECO:0007669"/>
    <property type="project" value="UniProtKB-SubCell"/>
</dbReference>
<proteinExistence type="inferred from homology"/>
<accession>F4MI03</accession>
<reference evidence="15 16" key="1">
    <citation type="journal article" date="2009" name="Virus Res.">
        <title>Confirmation of a novel siadenovirus species detected in raptors: partial sequence and phylogenetic analysis.</title>
        <authorList>
            <person name="Kovacs E.R."/>
            <person name="Benko M."/>
        </authorList>
    </citation>
    <scope>NUCLEOTIDE SEQUENCE [LARGE SCALE GENOMIC DNA]</scope>
</reference>
<dbReference type="PRINTS" id="PR00106">
    <property type="entry name" value="DNAPOLB"/>
</dbReference>
<dbReference type="EC" id="2.7.7.7" evidence="12 13"/>
<evidence type="ECO:0000256" key="9">
    <source>
        <dbReference type="ARBA" id="ARBA00023125"/>
    </source>
</evidence>
<dbReference type="InterPro" id="IPR012337">
    <property type="entry name" value="RNaseH-like_sf"/>
</dbReference>
<evidence type="ECO:0000256" key="3">
    <source>
        <dbReference type="ARBA" id="ARBA00022562"/>
    </source>
</evidence>
<keyword evidence="16" id="KW-1185">Reference proteome</keyword>
<dbReference type="InterPro" id="IPR014382">
    <property type="entry name" value="DNA-dir_DNA_pol_B_adenovir"/>
</dbReference>
<dbReference type="RefSeq" id="YP_004414800.1">
    <property type="nucleotide sequence ID" value="NC_015455.1"/>
</dbReference>
<dbReference type="EMBL" id="EU715130">
    <property type="protein sequence ID" value="AEC32098.1"/>
    <property type="molecule type" value="Genomic_DNA"/>
</dbReference>
<dbReference type="InterPro" id="IPR023211">
    <property type="entry name" value="DNA_pol_palm_dom_sf"/>
</dbReference>
<dbReference type="OrthoDB" id="529at10239"/>
<evidence type="ECO:0000256" key="5">
    <source>
        <dbReference type="ARBA" id="ARBA00022695"/>
    </source>
</evidence>
<evidence type="ECO:0000313" key="15">
    <source>
        <dbReference type="EMBL" id="AEC32098.1"/>
    </source>
</evidence>
<name>F4MI03_9ADEN</name>
<dbReference type="KEGG" id="vg:10526571"/>
<dbReference type="InterPro" id="IPR017964">
    <property type="entry name" value="DNA-dir_DNA_pol_B_CS"/>
</dbReference>
<keyword evidence="6 12" id="KW-0235">DNA replication</keyword>
<dbReference type="InterPro" id="IPR004868">
    <property type="entry name" value="DNA-dir_DNA_pol_B_mt/vir"/>
</dbReference>
<dbReference type="Pfam" id="PF03175">
    <property type="entry name" value="DNA_pol_B_2"/>
    <property type="match status" value="1"/>
</dbReference>